<feature type="region of interest" description="Disordered" evidence="1">
    <location>
        <begin position="419"/>
        <end position="459"/>
    </location>
</feature>
<keyword evidence="4" id="KW-1185">Reference proteome</keyword>
<dbReference type="PANTHER" id="PTHR16267:SF11">
    <property type="entry name" value="STUMPS, ISOFORM E"/>
    <property type="match status" value="1"/>
</dbReference>
<evidence type="ECO:0000313" key="4">
    <source>
        <dbReference type="Proteomes" id="UP000005408"/>
    </source>
</evidence>
<feature type="compositionally biased region" description="Polar residues" evidence="1">
    <location>
        <begin position="434"/>
        <end position="443"/>
    </location>
</feature>
<evidence type="ECO:0000313" key="3">
    <source>
        <dbReference type="EnsemblMetazoa" id="G1208.14:cds"/>
    </source>
</evidence>
<organism evidence="3 4">
    <name type="scientific">Magallana gigas</name>
    <name type="common">Pacific oyster</name>
    <name type="synonym">Crassostrea gigas</name>
    <dbReference type="NCBI Taxonomy" id="29159"/>
    <lineage>
        <taxon>Eukaryota</taxon>
        <taxon>Metazoa</taxon>
        <taxon>Spiralia</taxon>
        <taxon>Lophotrochozoa</taxon>
        <taxon>Mollusca</taxon>
        <taxon>Bivalvia</taxon>
        <taxon>Autobranchia</taxon>
        <taxon>Pteriomorphia</taxon>
        <taxon>Ostreida</taxon>
        <taxon>Ostreoidea</taxon>
        <taxon>Ostreidae</taxon>
        <taxon>Magallana</taxon>
    </lineage>
</organism>
<dbReference type="PANTHER" id="PTHR16267">
    <property type="entry name" value="BANK1/PIK3AP1 FAMILY MEMBER"/>
    <property type="match status" value="1"/>
</dbReference>
<evidence type="ECO:0000259" key="2">
    <source>
        <dbReference type="PROSITE" id="PS51376"/>
    </source>
</evidence>
<proteinExistence type="predicted"/>
<dbReference type="GO" id="GO:0005102">
    <property type="term" value="F:signaling receptor binding"/>
    <property type="evidence" value="ECO:0007669"/>
    <property type="project" value="TreeGrafter"/>
</dbReference>
<name>A0A8W8I1F4_MAGGI</name>
<dbReference type="AlphaFoldDB" id="A0A8W8I1F4"/>
<dbReference type="InterPro" id="IPR052446">
    <property type="entry name" value="B-cell_PI3K-Signaling_Adptrs"/>
</dbReference>
<feature type="domain" description="DBB" evidence="2">
    <location>
        <begin position="167"/>
        <end position="305"/>
    </location>
</feature>
<protein>
    <recommendedName>
        <fullName evidence="2">DBB domain-containing protein</fullName>
    </recommendedName>
</protein>
<dbReference type="Proteomes" id="UP000005408">
    <property type="component" value="Unassembled WGS sequence"/>
</dbReference>
<dbReference type="OMA" id="YSMNTED"/>
<dbReference type="SMART" id="SM01282">
    <property type="entry name" value="DBB"/>
    <property type="match status" value="1"/>
</dbReference>
<dbReference type="EnsemblMetazoa" id="G1208.14">
    <property type="protein sequence ID" value="G1208.14:cds"/>
    <property type="gene ID" value="G1208"/>
</dbReference>
<dbReference type="InterPro" id="IPR017893">
    <property type="entry name" value="DBB_domain"/>
</dbReference>
<accession>A0A8W8I1F4</accession>
<dbReference type="OrthoDB" id="6102807at2759"/>
<dbReference type="PROSITE" id="PS51376">
    <property type="entry name" value="DBB"/>
    <property type="match status" value="1"/>
</dbReference>
<sequence>MDDSEDDVYVPPLMEQSDDYMIMHPKLEKNSIFIIHAHDGQPITDCIKKNLEMYTQPPIKVKACDVTVIQSQELRHQVTALLLTPEMMAHLEANSVSKQTTLQIPENTTCVCLVHYSMNTEDDDKVRMVLEKTIPNFAVCKKIKLLYLRTATIEIVTLLDGMSKENSFPAILQYRLEPDYIVTDKHPVLILFKSKKTDRNPVSVIVDGRRIDAKYLNPYTYSFVPSGLPYGKIMVDVLVGGKSEGTMYITVGNKMDLLYEEIKDMASPVEFLCQVLKLSSRDRETLDRELGDIINDRVTDHFSCLDGLDYRYSFRDQQIDKEFPTMLHFGAKYGLSCFCKVLSKVPGFQIARTIRNKYDQTPSQLAQKMKFLDLAEQLNPADTRISNHSMMREKSETFNNYHTLQKLGRGRQRIPVESAEVTMRPQQEKEQILKNRTASGLSDNSRDSGISALSFESDR</sequence>
<evidence type="ECO:0000256" key="1">
    <source>
        <dbReference type="SAM" id="MobiDB-lite"/>
    </source>
</evidence>
<reference evidence="3" key="1">
    <citation type="submission" date="2022-08" db="UniProtKB">
        <authorList>
            <consortium name="EnsemblMetazoa"/>
        </authorList>
    </citation>
    <scope>IDENTIFICATION</scope>
    <source>
        <strain evidence="3">05x7-T-G4-1.051#20</strain>
    </source>
</reference>
<dbReference type="Pfam" id="PF14545">
    <property type="entry name" value="DBB"/>
    <property type="match status" value="1"/>
</dbReference>